<evidence type="ECO:0000313" key="1">
    <source>
        <dbReference type="EMBL" id="QHT98783.1"/>
    </source>
</evidence>
<dbReference type="AlphaFoldDB" id="A0A6C0J573"/>
<proteinExistence type="predicted"/>
<accession>A0A6C0J573</accession>
<dbReference type="EMBL" id="MN740296">
    <property type="protein sequence ID" value="QHT98783.1"/>
    <property type="molecule type" value="Genomic_DNA"/>
</dbReference>
<organism evidence="1">
    <name type="scientific">viral metagenome</name>
    <dbReference type="NCBI Taxonomy" id="1070528"/>
    <lineage>
        <taxon>unclassified sequences</taxon>
        <taxon>metagenomes</taxon>
        <taxon>organismal metagenomes</taxon>
    </lineage>
</organism>
<protein>
    <submittedName>
        <fullName evidence="1">Uncharacterized protein</fullName>
    </submittedName>
</protein>
<sequence length="171" mass="19905">MDDFEMVKADQPMAIQGFEDNFNRRQELVGLLCNHLKQMLNYQIDQYCKELQNCVKDNRGFLSYFYTYNTIPLSEEEIIKRVQNSFEVPQESIEELVTSFHERCTSKLPFIQNNINLLQTNNAPPDEVDIAKALLAKIQETDLILIANLRNTATWRDVLVINEDGTESDHM</sequence>
<name>A0A6C0J573_9ZZZZ</name>
<reference evidence="1" key="1">
    <citation type="journal article" date="2020" name="Nature">
        <title>Giant virus diversity and host interactions through global metagenomics.</title>
        <authorList>
            <person name="Schulz F."/>
            <person name="Roux S."/>
            <person name="Paez-Espino D."/>
            <person name="Jungbluth S."/>
            <person name="Walsh D.A."/>
            <person name="Denef V.J."/>
            <person name="McMahon K.D."/>
            <person name="Konstantinidis K.T."/>
            <person name="Eloe-Fadrosh E.A."/>
            <person name="Kyrpides N.C."/>
            <person name="Woyke T."/>
        </authorList>
    </citation>
    <scope>NUCLEOTIDE SEQUENCE</scope>
    <source>
        <strain evidence="1">GVMAG-M-3300025676-16</strain>
    </source>
</reference>